<dbReference type="Pfam" id="PF14778">
    <property type="entry name" value="ODR4-like"/>
    <property type="match status" value="1"/>
</dbReference>
<dbReference type="Bgee" id="ENSXETG00000017388">
    <property type="expression patterns" value="Expressed in testis and 13 other cell types or tissues"/>
</dbReference>
<reference evidence="9" key="1">
    <citation type="journal article" date="2010" name="Science">
        <title>The genome of the Western clawed frog Xenopus tropicalis.</title>
        <authorList>
            <person name="Hellsten U."/>
            <person name="Harland R.M."/>
            <person name="Gilchrist M.J."/>
            <person name="Hendrix D."/>
            <person name="Jurka J."/>
            <person name="Kapitonov V."/>
            <person name="Ovcharenko I."/>
            <person name="Putnam N.H."/>
            <person name="Shu S."/>
            <person name="Taher L."/>
            <person name="Blitz I.L."/>
            <person name="Blumberg B."/>
            <person name="Dichmann D.S."/>
            <person name="Dubchak I."/>
            <person name="Amaya E."/>
            <person name="Detter J.C."/>
            <person name="Fletcher R."/>
            <person name="Gerhard D.S."/>
            <person name="Goodstein D."/>
            <person name="Graves T."/>
            <person name="Grigoriev I.V."/>
            <person name="Grimwood J."/>
            <person name="Kawashima T."/>
            <person name="Lindquist E."/>
            <person name="Lucas S.M."/>
            <person name="Mead P.E."/>
            <person name="Mitros T."/>
            <person name="Ogino H."/>
            <person name="Ohta Y."/>
            <person name="Poliakov A.V."/>
            <person name="Pollet N."/>
            <person name="Robert J."/>
            <person name="Salamov A."/>
            <person name="Sater A.K."/>
            <person name="Schmutz J."/>
            <person name="Terry A."/>
            <person name="Vize P.D."/>
            <person name="Warren W.C."/>
            <person name="Wells D."/>
            <person name="Wills A."/>
            <person name="Wilson R.K."/>
            <person name="Zimmerman L.B."/>
            <person name="Zorn A.M."/>
            <person name="Grainger R."/>
            <person name="Grammer T."/>
            <person name="Khokha M.K."/>
            <person name="Richardson P.M."/>
            <person name="Rokhsar D.S."/>
        </authorList>
    </citation>
    <scope>NUCLEOTIDE SEQUENCE [LARGE SCALE GENOMIC DNA]</scope>
    <source>
        <strain evidence="9">Nigerian</strain>
    </source>
</reference>
<feature type="region of interest" description="Disordered" evidence="8">
    <location>
        <begin position="353"/>
        <end position="373"/>
    </location>
</feature>
<organism evidence="9">
    <name type="scientific">Xenopus tropicalis</name>
    <name type="common">Western clawed frog</name>
    <name type="synonym">Silurana tropicalis</name>
    <dbReference type="NCBI Taxonomy" id="8364"/>
    <lineage>
        <taxon>Eukaryota</taxon>
        <taxon>Metazoa</taxon>
        <taxon>Chordata</taxon>
        <taxon>Craniata</taxon>
        <taxon>Vertebrata</taxon>
        <taxon>Euteleostomi</taxon>
        <taxon>Amphibia</taxon>
        <taxon>Batrachia</taxon>
        <taxon>Anura</taxon>
        <taxon>Pipoidea</taxon>
        <taxon>Pipidae</taxon>
        <taxon>Xenopodinae</taxon>
        <taxon>Xenopus</taxon>
        <taxon>Silurana</taxon>
    </lineage>
</organism>
<comment type="similarity">
    <text evidence="3">Belongs to the ODR-4 family.</text>
</comment>
<feature type="compositionally biased region" description="Basic and acidic residues" evidence="8">
    <location>
        <begin position="354"/>
        <end position="370"/>
    </location>
</feature>
<proteinExistence type="inferred from homology"/>
<protein>
    <recommendedName>
        <fullName evidence="4">Protein odr-4 homolog</fullName>
    </recommendedName>
</protein>
<evidence type="ECO:0000256" key="8">
    <source>
        <dbReference type="SAM" id="MobiDB-lite"/>
    </source>
</evidence>
<evidence type="ECO:0000256" key="1">
    <source>
        <dbReference type="ARBA" id="ARBA00003891"/>
    </source>
</evidence>
<name>A0A803J8I0_XENTR</name>
<dbReference type="GO" id="GO:0016020">
    <property type="term" value="C:membrane"/>
    <property type="evidence" value="ECO:0007669"/>
    <property type="project" value="UniProtKB-SubCell"/>
</dbReference>
<evidence type="ECO:0000256" key="5">
    <source>
        <dbReference type="ARBA" id="ARBA00022692"/>
    </source>
</evidence>
<dbReference type="PANTHER" id="PTHR33966">
    <property type="entry name" value="PROTEIN ODR-4 HOMOLOG"/>
    <property type="match status" value="1"/>
</dbReference>
<keyword evidence="6" id="KW-1133">Transmembrane helix</keyword>
<evidence type="ECO:0000256" key="6">
    <source>
        <dbReference type="ARBA" id="ARBA00022989"/>
    </source>
</evidence>
<reference evidence="9" key="2">
    <citation type="submission" date="2021-03" db="UniProtKB">
        <authorList>
            <consortium name="Ensembl"/>
        </authorList>
    </citation>
    <scope>IDENTIFICATION</scope>
</reference>
<dbReference type="PANTHER" id="PTHR33966:SF1">
    <property type="entry name" value="PROTEIN ODR-4 HOMOLOG"/>
    <property type="match status" value="1"/>
</dbReference>
<keyword evidence="7" id="KW-0472">Membrane</keyword>
<gene>
    <name evidence="9" type="primary">odr4</name>
</gene>
<dbReference type="AlphaFoldDB" id="A0A803J8I0"/>
<comment type="function">
    <text evidence="1">May play a role in the trafficking of a subset of G-protein coupled receptors.</text>
</comment>
<keyword evidence="5" id="KW-0812">Transmembrane</keyword>
<evidence type="ECO:0000256" key="2">
    <source>
        <dbReference type="ARBA" id="ARBA00004370"/>
    </source>
</evidence>
<evidence type="ECO:0000256" key="3">
    <source>
        <dbReference type="ARBA" id="ARBA00010131"/>
    </source>
</evidence>
<evidence type="ECO:0000313" key="9">
    <source>
        <dbReference type="Ensembl" id="ENSXETP00000104176"/>
    </source>
</evidence>
<dbReference type="Xenbase" id="XB-GENE-964878">
    <property type="gene designation" value="odr4"/>
</dbReference>
<dbReference type="InterPro" id="IPR029454">
    <property type="entry name" value="ODR-4-like"/>
</dbReference>
<comment type="subcellular location">
    <subcellularLocation>
        <location evidence="2">Membrane</location>
    </subcellularLocation>
</comment>
<accession>A0A803J8I0</accession>
<dbReference type="GeneTree" id="ENSGT00390000012568"/>
<dbReference type="Ensembl" id="ENSXETT00000114972">
    <property type="protein sequence ID" value="ENSXETP00000104176"/>
    <property type="gene ID" value="ENSXETG00000017388"/>
</dbReference>
<evidence type="ECO:0000256" key="7">
    <source>
        <dbReference type="ARBA" id="ARBA00023136"/>
    </source>
</evidence>
<evidence type="ECO:0000256" key="4">
    <source>
        <dbReference type="ARBA" id="ARBA00020550"/>
    </source>
</evidence>
<sequence length="430" mass="48366">MGRSYYVDDGVEKYFSKLIQQQKAYVTGLLIGQYSSQRDYAVLAAQTPQKEDQSEETKSGFSKLEGIDDEWVSMHASQLGHMLPGGLMVLGVFLMTSPDLSKDSQNVLRKLVFTVEKSSMKNRLWNFDDDDVSERVTLHICSATKKITCRTYDINDPKSTPKPADWKYQSSGLSWLTIDCSVRVDVTIPLTSSSLTYQERQKSIRLGLVKWAKEIEDSLVLFNGQVKDKSADLFEEQKKSSRSSSHYSPQIITANVLTAAPLIDSTRSTALVQPCKSSLTIQGVVKCCGYIHSNRPKVKDALQAVKRDILNTIQARCEMLFEDMMLNGPSKGTENESHFLEIMDQEVEQNELEFPEKKCSCTQPEERESEPVSYNLESKPVDQANSSSKFLLNKGRRPYSLRNDSTSTAKNSSFKFSVTLMKLLMSSPAL</sequence>